<dbReference type="RefSeq" id="WP_137726851.1">
    <property type="nucleotide sequence ID" value="NZ_CP029709.1"/>
</dbReference>
<proteinExistence type="predicted"/>
<evidence type="ECO:0000313" key="2">
    <source>
        <dbReference type="EMBL" id="QCR15268.1"/>
    </source>
</evidence>
<dbReference type="InterPro" id="IPR018657">
    <property type="entry name" value="LarA-like_N"/>
</dbReference>
<dbReference type="Gene3D" id="3.40.50.11440">
    <property type="match status" value="1"/>
</dbReference>
<dbReference type="GO" id="GO:0050043">
    <property type="term" value="F:lactate racemase activity"/>
    <property type="evidence" value="ECO:0007669"/>
    <property type="project" value="InterPro"/>
</dbReference>
<feature type="non-terminal residue" evidence="2">
    <location>
        <position position="1"/>
    </location>
</feature>
<dbReference type="PANTHER" id="PTHR33171">
    <property type="entry name" value="LAR_N DOMAIN-CONTAINING PROTEIN"/>
    <property type="match status" value="1"/>
</dbReference>
<dbReference type="InterPro" id="IPR048068">
    <property type="entry name" value="LarA-like"/>
</dbReference>
<dbReference type="EMBL" id="CP029709">
    <property type="protein sequence ID" value="QCR15268.1"/>
    <property type="molecule type" value="Genomic_DNA"/>
</dbReference>
<name>A0A4P8QV01_METMZ</name>
<evidence type="ECO:0000259" key="1">
    <source>
        <dbReference type="Pfam" id="PF09861"/>
    </source>
</evidence>
<accession>A0A4P8QV01</accession>
<organism evidence="2 3">
    <name type="scientific">Methanosarcina mazei</name>
    <name type="common">Methanosarcina frisia</name>
    <dbReference type="NCBI Taxonomy" id="2209"/>
    <lineage>
        <taxon>Archaea</taxon>
        <taxon>Methanobacteriati</taxon>
        <taxon>Methanobacteriota</taxon>
        <taxon>Stenosarchaea group</taxon>
        <taxon>Methanomicrobia</taxon>
        <taxon>Methanosarcinales</taxon>
        <taxon>Methanosarcinaceae</taxon>
        <taxon>Methanosarcina</taxon>
    </lineage>
</organism>
<dbReference type="Pfam" id="PF09861">
    <property type="entry name" value="Lar_N"/>
    <property type="match status" value="1"/>
</dbReference>
<evidence type="ECO:0000313" key="3">
    <source>
        <dbReference type="Proteomes" id="UP000300067"/>
    </source>
</evidence>
<reference evidence="2 3" key="1">
    <citation type="submission" date="2018-05" db="EMBL/GenBank/DDBJ databases">
        <title>Methanosarcina gilichinskyana sp. nov., a novel methanogenic archaeon isolated from Holocene permafrost, North East Russia.</title>
        <authorList>
            <person name="Oshurkova V."/>
            <person name="Meer M."/>
            <person name="Bochkareva O."/>
            <person name="Shcherbakova V."/>
        </authorList>
    </citation>
    <scope>NUCLEOTIDE SEQUENCE [LARGE SCALE GENOMIC DNA]</scope>
    <source>
        <strain evidence="2 3">JL01</strain>
    </source>
</reference>
<dbReference type="AlphaFoldDB" id="A0A4P8QV01"/>
<sequence>ALENPVKSRRLSEIVNPDSKISIIVSDVTRPTPTAKILPPLLEELYLGGAK</sequence>
<feature type="domain" description="LarA-like N-terminal" evidence="1">
    <location>
        <begin position="1"/>
        <end position="50"/>
    </location>
</feature>
<protein>
    <submittedName>
        <fullName evidence="2">Transcriptional regulator</fullName>
    </submittedName>
</protein>
<gene>
    <name evidence="2" type="ORF">DKM28_03625</name>
</gene>
<feature type="non-terminal residue" evidence="2">
    <location>
        <position position="51"/>
    </location>
</feature>
<dbReference type="PANTHER" id="PTHR33171:SF17">
    <property type="entry name" value="LARA-LIKE N-TERMINAL DOMAIN-CONTAINING PROTEIN"/>
    <property type="match status" value="1"/>
</dbReference>
<dbReference type="Proteomes" id="UP000300067">
    <property type="component" value="Chromosome"/>
</dbReference>